<comment type="subcellular location">
    <subcellularLocation>
        <location evidence="1">Membrane</location>
        <topology evidence="1">Multi-pass membrane protein</topology>
    </subcellularLocation>
</comment>
<dbReference type="SUPFAM" id="SSF81324">
    <property type="entry name" value="Voltage-gated potassium channels"/>
    <property type="match status" value="2"/>
</dbReference>
<evidence type="ECO:0000313" key="12">
    <source>
        <dbReference type="RefSeq" id="XP_015594221.1"/>
    </source>
</evidence>
<keyword evidence="3 8" id="KW-0812">Transmembrane</keyword>
<dbReference type="PANTHER" id="PTHR11003">
    <property type="entry name" value="POTASSIUM CHANNEL, SUBFAMILY K"/>
    <property type="match status" value="1"/>
</dbReference>
<dbReference type="GO" id="GO:0005886">
    <property type="term" value="C:plasma membrane"/>
    <property type="evidence" value="ECO:0007669"/>
    <property type="project" value="TreeGrafter"/>
</dbReference>
<reference evidence="12" key="1">
    <citation type="submission" date="2025-08" db="UniProtKB">
        <authorList>
            <consortium name="RefSeq"/>
        </authorList>
    </citation>
    <scope>IDENTIFICATION</scope>
</reference>
<keyword evidence="11" id="KW-1185">Reference proteome</keyword>
<dbReference type="Pfam" id="PF07885">
    <property type="entry name" value="Ion_trans_2"/>
    <property type="match status" value="2"/>
</dbReference>
<feature type="transmembrane region" description="Helical" evidence="9">
    <location>
        <begin position="375"/>
        <end position="395"/>
    </location>
</feature>
<feature type="transmembrane region" description="Helical" evidence="9">
    <location>
        <begin position="345"/>
        <end position="369"/>
    </location>
</feature>
<dbReference type="Proteomes" id="UP000694920">
    <property type="component" value="Unplaced"/>
</dbReference>
<evidence type="ECO:0000256" key="3">
    <source>
        <dbReference type="ARBA" id="ARBA00022692"/>
    </source>
</evidence>
<dbReference type="Gene3D" id="1.10.287.70">
    <property type="match status" value="1"/>
</dbReference>
<proteinExistence type="inferred from homology"/>
<feature type="domain" description="Potassium channel" evidence="10">
    <location>
        <begin position="193"/>
        <end position="250"/>
    </location>
</feature>
<dbReference type="GeneID" id="107267266"/>
<evidence type="ECO:0000256" key="1">
    <source>
        <dbReference type="ARBA" id="ARBA00004141"/>
    </source>
</evidence>
<evidence type="ECO:0000256" key="4">
    <source>
        <dbReference type="ARBA" id="ARBA00022989"/>
    </source>
</evidence>
<protein>
    <submittedName>
        <fullName evidence="12">TWiK family of potassium channels protein 18 isoform X3</fullName>
    </submittedName>
</protein>
<organism evidence="11 12">
    <name type="scientific">Cephus cinctus</name>
    <name type="common">Wheat stem sawfly</name>
    <dbReference type="NCBI Taxonomy" id="211228"/>
    <lineage>
        <taxon>Eukaryota</taxon>
        <taxon>Metazoa</taxon>
        <taxon>Ecdysozoa</taxon>
        <taxon>Arthropoda</taxon>
        <taxon>Hexapoda</taxon>
        <taxon>Insecta</taxon>
        <taxon>Pterygota</taxon>
        <taxon>Neoptera</taxon>
        <taxon>Endopterygota</taxon>
        <taxon>Hymenoptera</taxon>
        <taxon>Cephoidea</taxon>
        <taxon>Cephidae</taxon>
        <taxon>Cephus</taxon>
    </lineage>
</organism>
<keyword evidence="5 8" id="KW-0406">Ion transport</keyword>
<dbReference type="GO" id="GO:0015271">
    <property type="term" value="F:outward rectifier potassium channel activity"/>
    <property type="evidence" value="ECO:0007669"/>
    <property type="project" value="TreeGrafter"/>
</dbReference>
<gene>
    <name evidence="12" type="primary">LOC107267266</name>
</gene>
<feature type="transmembrane region" description="Helical" evidence="9">
    <location>
        <begin position="101"/>
        <end position="125"/>
    </location>
</feature>
<sequence length="490" mass="55435">MSNSPRVRQLPPRPKITLPVPGQYPQYPQTSLGYVTTPYGQTPIPLTPVSGQPHMMYANKASGFMFAQLKGLRNFTKSGLSVGEKCAFWLYEKVSSWSKKWFTHIFLFFIVLLYSIAGAMIFIAVEGNYENELRLDIIKHRNKALNEIKELSNNPMITENPELWKGRAASALSQYEIELYKKFKHGITDPNDKTWTFWNAVFYCGTIYTTIGYGHISPNTTTGKALTIVYAIFGIPIFLIILADFGKLFTRGIKFLWAFVRRVYYTGSCRKVRRTAPMQEVMKGVQLVYDFATFRRPSQMNPEELEEMQRQQNQAQTVINLDGNMPQPDTPGTPAMSAYAIDDEFNLPISVAISVLLGYIFIGASGYYMWEDWSFFESFYFVFISMSTIGFGDYVPQHPMYMMGSIVYLLFGLALTSMCINVVQVMLSDSFKQASQKIGATIGFEVVEDDGSVQPAVPDPVELADVHVTVKESNSQEKVAPKAQQENVEL</sequence>
<evidence type="ECO:0000256" key="8">
    <source>
        <dbReference type="RuleBase" id="RU003857"/>
    </source>
</evidence>
<feature type="transmembrane region" description="Helical" evidence="9">
    <location>
        <begin position="225"/>
        <end position="245"/>
    </location>
</feature>
<dbReference type="GO" id="GO:0030322">
    <property type="term" value="P:stabilization of membrane potential"/>
    <property type="evidence" value="ECO:0007669"/>
    <property type="project" value="TreeGrafter"/>
</dbReference>
<keyword evidence="2 8" id="KW-0813">Transport</keyword>
<evidence type="ECO:0000313" key="11">
    <source>
        <dbReference type="Proteomes" id="UP000694920"/>
    </source>
</evidence>
<evidence type="ECO:0000256" key="9">
    <source>
        <dbReference type="SAM" id="Phobius"/>
    </source>
</evidence>
<accession>A0AAJ7FJ22</accession>
<dbReference type="AlphaFoldDB" id="A0AAJ7FJ22"/>
<dbReference type="RefSeq" id="XP_015594221.1">
    <property type="nucleotide sequence ID" value="XM_015738735.2"/>
</dbReference>
<evidence type="ECO:0000256" key="6">
    <source>
        <dbReference type="ARBA" id="ARBA00023136"/>
    </source>
</evidence>
<evidence type="ECO:0000256" key="2">
    <source>
        <dbReference type="ARBA" id="ARBA00022448"/>
    </source>
</evidence>
<dbReference type="PANTHER" id="PTHR11003:SF335">
    <property type="entry name" value="POTASSIUM CHANNEL DOMAIN-CONTAINING PROTEIN"/>
    <property type="match status" value="1"/>
</dbReference>
<evidence type="ECO:0000256" key="5">
    <source>
        <dbReference type="ARBA" id="ARBA00023065"/>
    </source>
</evidence>
<evidence type="ECO:0000256" key="7">
    <source>
        <dbReference type="ARBA" id="ARBA00023303"/>
    </source>
</evidence>
<dbReference type="InterPro" id="IPR013099">
    <property type="entry name" value="K_chnl_dom"/>
</dbReference>
<keyword evidence="7 8" id="KW-0407">Ion channel</keyword>
<comment type="similarity">
    <text evidence="8">Belongs to the two pore domain potassium channel (TC 1.A.1.8) family.</text>
</comment>
<keyword evidence="4 9" id="KW-1133">Transmembrane helix</keyword>
<keyword evidence="6 9" id="KW-0472">Membrane</keyword>
<feature type="domain" description="Potassium channel" evidence="10">
    <location>
        <begin position="355"/>
        <end position="427"/>
    </location>
</feature>
<name>A0AAJ7FJ22_CEPCN</name>
<dbReference type="InterPro" id="IPR003280">
    <property type="entry name" value="2pore_dom_K_chnl"/>
</dbReference>
<dbReference type="PRINTS" id="PR01333">
    <property type="entry name" value="2POREKCHANEL"/>
</dbReference>
<dbReference type="GO" id="GO:0022841">
    <property type="term" value="F:potassium ion leak channel activity"/>
    <property type="evidence" value="ECO:0007669"/>
    <property type="project" value="TreeGrafter"/>
</dbReference>
<evidence type="ECO:0000259" key="10">
    <source>
        <dbReference type="Pfam" id="PF07885"/>
    </source>
</evidence>
<feature type="transmembrane region" description="Helical" evidence="9">
    <location>
        <begin position="407"/>
        <end position="427"/>
    </location>
</feature>